<organism evidence="3 4">
    <name type="scientific">Candidatus Accumulibacter vicinus</name>
    <dbReference type="NCBI Taxonomy" id="2954382"/>
    <lineage>
        <taxon>Bacteria</taxon>
        <taxon>Pseudomonadati</taxon>
        <taxon>Pseudomonadota</taxon>
        <taxon>Betaproteobacteria</taxon>
        <taxon>Candidatus Accumulibacter</taxon>
    </lineage>
</organism>
<proteinExistence type="predicted"/>
<keyword evidence="1" id="KW-0812">Transmembrane</keyword>
<dbReference type="Proteomes" id="UP000019812">
    <property type="component" value="Unassembled WGS sequence"/>
</dbReference>
<evidence type="ECO:0000259" key="2">
    <source>
        <dbReference type="Pfam" id="PF07589"/>
    </source>
</evidence>
<evidence type="ECO:0000256" key="1">
    <source>
        <dbReference type="SAM" id="Phobius"/>
    </source>
</evidence>
<name>A0A084Y225_9PROT</name>
<sequence>MFWGLRVPLSGLAKPYAFKDAWFGSAEVTPDGPPTATDDWRTRWFPTSREFDYGVLDGMELSVLLVGKPITMDLGDTLWLDVIFHGIYEVRGTADTGYFSAALADFSHSGALSFHAIDTDTGLPTDGLKFTLLGPVPTVSEPSSIAVLGLGLALLVGWRANARRRARYGCRGTPPPAHRQGRVLRAPWSPRTCRKKADFAG</sequence>
<dbReference type="EMBL" id="JDSS02000019">
    <property type="protein sequence ID" value="KFB68769.1"/>
    <property type="molecule type" value="Genomic_DNA"/>
</dbReference>
<keyword evidence="1" id="KW-0472">Membrane</keyword>
<comment type="caution">
    <text evidence="3">The sequence shown here is derived from an EMBL/GenBank/DDBJ whole genome shotgun (WGS) entry which is preliminary data.</text>
</comment>
<gene>
    <name evidence="3" type="ORF">CAPSK01_001623</name>
</gene>
<reference evidence="3 4" key="1">
    <citation type="submission" date="2014-07" db="EMBL/GenBank/DDBJ databases">
        <title>Expanding our view of genomic diversity in Candidatus Accumulibacter clades.</title>
        <authorList>
            <person name="Skennerton C.T."/>
            <person name="Barr J.J."/>
            <person name="Slater F.R."/>
            <person name="Bond P.L."/>
            <person name="Tyson G.W."/>
        </authorList>
    </citation>
    <scope>NUCLEOTIDE SEQUENCE [LARGE SCALE GENOMIC DNA]</scope>
    <source>
        <strain evidence="4">SK-01</strain>
    </source>
</reference>
<dbReference type="Pfam" id="PF07589">
    <property type="entry name" value="PEP-CTERM"/>
    <property type="match status" value="1"/>
</dbReference>
<dbReference type="AlphaFoldDB" id="A0A084Y225"/>
<feature type="transmembrane region" description="Helical" evidence="1">
    <location>
        <begin position="143"/>
        <end position="161"/>
    </location>
</feature>
<dbReference type="InterPro" id="IPR013424">
    <property type="entry name" value="Ice-binding_C"/>
</dbReference>
<feature type="domain" description="Ice-binding protein C-terminal" evidence="2">
    <location>
        <begin position="138"/>
        <end position="164"/>
    </location>
</feature>
<keyword evidence="1" id="KW-1133">Transmembrane helix</keyword>
<protein>
    <recommendedName>
        <fullName evidence="2">Ice-binding protein C-terminal domain-containing protein</fullName>
    </recommendedName>
</protein>
<evidence type="ECO:0000313" key="4">
    <source>
        <dbReference type="Proteomes" id="UP000019812"/>
    </source>
</evidence>
<evidence type="ECO:0000313" key="3">
    <source>
        <dbReference type="EMBL" id="KFB68769.1"/>
    </source>
</evidence>
<accession>A0A084Y225</accession>